<keyword evidence="2" id="KW-1185">Reference proteome</keyword>
<dbReference type="Proteomes" id="UP001314170">
    <property type="component" value="Unassembled WGS sequence"/>
</dbReference>
<dbReference type="AlphaFoldDB" id="A0AAV1QM27"/>
<gene>
    <name evidence="1" type="ORF">DCAF_LOCUS338</name>
</gene>
<sequence length="91" mass="10513">MTPGLALLLVRACVDVHSNVQLQHWPLNSLNSVREIVLQDSFNFPWLQKLKVPIETKSRGQLIKELIQLLTPQFLPLDQPFRNFPLTLLSR</sequence>
<proteinExistence type="predicted"/>
<evidence type="ECO:0008006" key="3">
    <source>
        <dbReference type="Google" id="ProtNLM"/>
    </source>
</evidence>
<evidence type="ECO:0000313" key="2">
    <source>
        <dbReference type="Proteomes" id="UP001314170"/>
    </source>
</evidence>
<comment type="caution">
    <text evidence="1">The sequence shown here is derived from an EMBL/GenBank/DDBJ whole genome shotgun (WGS) entry which is preliminary data.</text>
</comment>
<organism evidence="1 2">
    <name type="scientific">Dovyalis caffra</name>
    <dbReference type="NCBI Taxonomy" id="77055"/>
    <lineage>
        <taxon>Eukaryota</taxon>
        <taxon>Viridiplantae</taxon>
        <taxon>Streptophyta</taxon>
        <taxon>Embryophyta</taxon>
        <taxon>Tracheophyta</taxon>
        <taxon>Spermatophyta</taxon>
        <taxon>Magnoliopsida</taxon>
        <taxon>eudicotyledons</taxon>
        <taxon>Gunneridae</taxon>
        <taxon>Pentapetalae</taxon>
        <taxon>rosids</taxon>
        <taxon>fabids</taxon>
        <taxon>Malpighiales</taxon>
        <taxon>Salicaceae</taxon>
        <taxon>Flacourtieae</taxon>
        <taxon>Dovyalis</taxon>
    </lineage>
</organism>
<name>A0AAV1QM27_9ROSI</name>
<dbReference type="EMBL" id="CAWUPB010000027">
    <property type="protein sequence ID" value="CAK7322727.1"/>
    <property type="molecule type" value="Genomic_DNA"/>
</dbReference>
<reference evidence="1 2" key="1">
    <citation type="submission" date="2024-01" db="EMBL/GenBank/DDBJ databases">
        <authorList>
            <person name="Waweru B."/>
        </authorList>
    </citation>
    <scope>NUCLEOTIDE SEQUENCE [LARGE SCALE GENOMIC DNA]</scope>
</reference>
<accession>A0AAV1QM27</accession>
<evidence type="ECO:0000313" key="1">
    <source>
        <dbReference type="EMBL" id="CAK7322727.1"/>
    </source>
</evidence>
<protein>
    <recommendedName>
        <fullName evidence="3">Maturase K</fullName>
    </recommendedName>
</protein>